<keyword evidence="1" id="KW-1133">Transmembrane helix</keyword>
<dbReference type="Proteomes" id="UP000198825">
    <property type="component" value="Chromosome I"/>
</dbReference>
<dbReference type="STRING" id="546874.SAMN04488544_0651"/>
<keyword evidence="1" id="KW-0812">Transmembrane</keyword>
<feature type="transmembrane region" description="Helical" evidence="1">
    <location>
        <begin position="20"/>
        <end position="36"/>
    </location>
</feature>
<dbReference type="EMBL" id="LT629799">
    <property type="protein sequence ID" value="SDU83232.1"/>
    <property type="molecule type" value="Genomic_DNA"/>
</dbReference>
<protein>
    <recommendedName>
        <fullName evidence="4">Dolichyl-phosphate-mannose-protein mannosyltransferase</fullName>
    </recommendedName>
</protein>
<evidence type="ECO:0000313" key="3">
    <source>
        <dbReference type="Proteomes" id="UP000198825"/>
    </source>
</evidence>
<feature type="transmembrane region" description="Helical" evidence="1">
    <location>
        <begin position="185"/>
        <end position="207"/>
    </location>
</feature>
<feature type="transmembrane region" description="Helical" evidence="1">
    <location>
        <begin position="152"/>
        <end position="170"/>
    </location>
</feature>
<gene>
    <name evidence="2" type="ORF">SAMN04488544_0651</name>
</gene>
<dbReference type="OrthoDB" id="5485682at2"/>
<reference evidence="3" key="1">
    <citation type="submission" date="2016-10" db="EMBL/GenBank/DDBJ databases">
        <authorList>
            <person name="Varghese N."/>
            <person name="Submissions S."/>
        </authorList>
    </citation>
    <scope>NUCLEOTIDE SEQUENCE [LARGE SCALE GENOMIC DNA]</scope>
    <source>
        <strain evidence="3">DSM 21743</strain>
    </source>
</reference>
<keyword evidence="1" id="KW-0472">Membrane</keyword>
<dbReference type="AlphaFoldDB" id="A0A1H2LQW9"/>
<feature type="transmembrane region" description="Helical" evidence="1">
    <location>
        <begin position="306"/>
        <end position="325"/>
    </location>
</feature>
<keyword evidence="3" id="KW-1185">Reference proteome</keyword>
<proteinExistence type="predicted"/>
<feature type="transmembrane region" description="Helical" evidence="1">
    <location>
        <begin position="101"/>
        <end position="121"/>
    </location>
</feature>
<accession>A0A1H2LQW9</accession>
<evidence type="ECO:0000256" key="1">
    <source>
        <dbReference type="SAM" id="Phobius"/>
    </source>
</evidence>
<organism evidence="2 3">
    <name type="scientific">Microlunatus sagamiharensis</name>
    <dbReference type="NCBI Taxonomy" id="546874"/>
    <lineage>
        <taxon>Bacteria</taxon>
        <taxon>Bacillati</taxon>
        <taxon>Actinomycetota</taxon>
        <taxon>Actinomycetes</taxon>
        <taxon>Propionibacteriales</taxon>
        <taxon>Propionibacteriaceae</taxon>
        <taxon>Microlunatus</taxon>
    </lineage>
</organism>
<evidence type="ECO:0008006" key="4">
    <source>
        <dbReference type="Google" id="ProtNLM"/>
    </source>
</evidence>
<name>A0A1H2LQW9_9ACTN</name>
<feature type="transmembrane region" description="Helical" evidence="1">
    <location>
        <begin position="73"/>
        <end position="94"/>
    </location>
</feature>
<feature type="transmembrane region" description="Helical" evidence="1">
    <location>
        <begin position="48"/>
        <end position="67"/>
    </location>
</feature>
<feature type="transmembrane region" description="Helical" evidence="1">
    <location>
        <begin position="282"/>
        <end position="299"/>
    </location>
</feature>
<evidence type="ECO:0000313" key="2">
    <source>
        <dbReference type="EMBL" id="SDU83232.1"/>
    </source>
</evidence>
<feature type="transmembrane region" description="Helical" evidence="1">
    <location>
        <begin position="127"/>
        <end position="145"/>
    </location>
</feature>
<feature type="transmembrane region" description="Helical" evidence="1">
    <location>
        <begin position="219"/>
        <end position="239"/>
    </location>
</feature>
<feature type="transmembrane region" description="Helical" evidence="1">
    <location>
        <begin position="357"/>
        <end position="377"/>
    </location>
</feature>
<feature type="transmembrane region" description="Helical" evidence="1">
    <location>
        <begin position="331"/>
        <end position="348"/>
    </location>
</feature>
<dbReference type="RefSeq" id="WP_091073224.1">
    <property type="nucleotide sequence ID" value="NZ_LT629799.1"/>
</dbReference>
<sequence>MSSSVLPEVAGSPPARAATWVWALGLALLAFAVRLETVLRGGGLFGRIGYDGSVYYAAAAALAHGLLPYRDFLLLYPPGIVPALLPFAGLGRLLGDANGFAAARLAWFGLGATSTALVFAVFRPRGLLPAVAAAGCYAVFVPAVVSEHTTSLEAVGSVCLLGALALLRPAGAPQRAAAPLVAAEALLGVATGTKIWGAAVVLAVVAWSVARVGPRRAGLVLAGAVGGATVVCLPFFLAAPGAMWRMVVSDQLGRPRVDGGLAGRLVDLAGFSELRGITSTKALAAAAAVLLAVLVVLALRDPLGRLACVLLAVTGAVLLLSPPWSVAYTGLAAPAVVLLVGSGVARLARRSVRGRPVVVAVVVAGLLAYGAASLPGLTFGSRFPGRSLDRVLAARPGCVTTDDPVLLIETGALGRNLDRRCPVVVDPGGYSYDLRPGADHHTGRAENAQWQDFLRSHLAAGSTAVVVRFRRQPGLSSRTRATIARWPVLADVGGYLVRTPPSSGHGSTG</sequence>